<dbReference type="AlphaFoldDB" id="A0A1A9VMT5"/>
<sequence length="211" mass="24287">MMGNKIMAQANCNLPLVHLGCGVDVAVKTINSKTSEQCKQRVMILLLKGGAHRSTRSTMTWLTVVVPAIVTGDHVDDNDDRINDYGGDEDDDNDDDDDDGDYDDDDGYDDDDDNQDIVRFLFCCSCCWMLLCQQSGTVLCECVTNDIATQRKCRHNATAASNLYHHQHYHHHHHHHHHRHHHHHHHHYHHHRYHHRQHALLPTVSSNARNL</sequence>
<dbReference type="EnsemblMetazoa" id="GAUT042055-RA">
    <property type="protein sequence ID" value="GAUT042055-PA"/>
    <property type="gene ID" value="GAUT042055"/>
</dbReference>
<dbReference type="SUPFAM" id="SSF48371">
    <property type="entry name" value="ARM repeat"/>
    <property type="match status" value="1"/>
</dbReference>
<evidence type="ECO:0000313" key="3">
    <source>
        <dbReference type="Proteomes" id="UP000078200"/>
    </source>
</evidence>
<evidence type="ECO:0000256" key="1">
    <source>
        <dbReference type="SAM" id="MobiDB-lite"/>
    </source>
</evidence>
<evidence type="ECO:0000313" key="2">
    <source>
        <dbReference type="EnsemblMetazoa" id="GAUT042055-PA"/>
    </source>
</evidence>
<accession>A0A1A9VMT5</accession>
<feature type="compositionally biased region" description="Acidic residues" evidence="1">
    <location>
        <begin position="86"/>
        <end position="109"/>
    </location>
</feature>
<dbReference type="VEuPathDB" id="VectorBase:GAUT042055"/>
<feature type="region of interest" description="Disordered" evidence="1">
    <location>
        <begin position="77"/>
        <end position="109"/>
    </location>
</feature>
<keyword evidence="3" id="KW-1185">Reference proteome</keyword>
<reference evidence="2" key="1">
    <citation type="submission" date="2020-05" db="UniProtKB">
        <authorList>
            <consortium name="EnsemblMetazoa"/>
        </authorList>
    </citation>
    <scope>IDENTIFICATION</scope>
    <source>
        <strain evidence="2">TTRI</strain>
    </source>
</reference>
<dbReference type="InterPro" id="IPR016024">
    <property type="entry name" value="ARM-type_fold"/>
</dbReference>
<dbReference type="Proteomes" id="UP000078200">
    <property type="component" value="Unassembled WGS sequence"/>
</dbReference>
<organism evidence="2 3">
    <name type="scientific">Glossina austeni</name>
    <name type="common">Savannah tsetse fly</name>
    <dbReference type="NCBI Taxonomy" id="7395"/>
    <lineage>
        <taxon>Eukaryota</taxon>
        <taxon>Metazoa</taxon>
        <taxon>Ecdysozoa</taxon>
        <taxon>Arthropoda</taxon>
        <taxon>Hexapoda</taxon>
        <taxon>Insecta</taxon>
        <taxon>Pterygota</taxon>
        <taxon>Neoptera</taxon>
        <taxon>Endopterygota</taxon>
        <taxon>Diptera</taxon>
        <taxon>Brachycera</taxon>
        <taxon>Muscomorpha</taxon>
        <taxon>Hippoboscoidea</taxon>
        <taxon>Glossinidae</taxon>
        <taxon>Glossina</taxon>
    </lineage>
</organism>
<protein>
    <submittedName>
        <fullName evidence="2">Uncharacterized protein</fullName>
    </submittedName>
</protein>
<feature type="region of interest" description="Disordered" evidence="1">
    <location>
        <begin position="169"/>
        <end position="189"/>
    </location>
</feature>
<name>A0A1A9VMT5_GLOAU</name>
<proteinExistence type="predicted"/>